<feature type="region of interest" description="Disordered" evidence="10">
    <location>
        <begin position="584"/>
        <end position="629"/>
    </location>
</feature>
<feature type="repeat" description="WD" evidence="8">
    <location>
        <begin position="485"/>
        <end position="526"/>
    </location>
</feature>
<dbReference type="InterPro" id="IPR036322">
    <property type="entry name" value="WD40_repeat_dom_sf"/>
</dbReference>
<feature type="coiled-coil region" evidence="9">
    <location>
        <begin position="1510"/>
        <end position="1630"/>
    </location>
</feature>
<evidence type="ECO:0000256" key="4">
    <source>
        <dbReference type="ARBA" id="ARBA00022737"/>
    </source>
</evidence>
<feature type="coiled-coil region" evidence="9">
    <location>
        <begin position="1427"/>
        <end position="1482"/>
    </location>
</feature>
<accession>A0AAW1PU70</accession>
<keyword evidence="3 8" id="KW-0853">WD repeat</keyword>
<sequence>MPLLQQTDAKQHSDPSREGELSTDAAIPRAPVAVSAPAQYDEEAFVAATPDSQLPGSSVALRSMLSFDSQKRNNLHVLDSNTLLLSAGCSVVLLDLQTRQQHYFRGRDGGGIGAIAVHPSRQFFAVAEKCQYRPPNIYIYQYPSLRLARVLQHGTEQAYSAVSFDHTGTKLAAVGAYPDYMLSTWDWQQEQIMLRSKAFSQEVYRVSFSPYLDGLLTTSGTGHIRFWKMATTFTGLKLQGQIGKFGNVDLTDVAAFLDLPDGKVLCSTECGDLLLWSAGLIKMVIKRPGDQPCHDGPIEVVMLDSNTRDVLTAGADGYVRRWDLKSLAEAEAGEDSSQISVAPLEEILLGPGIHIKTLLAEPRCWFIQDQAGGLLKVELPAEGKLAGNTKVTRLLDFHSGAITGLATLACSHQAVTIGADGSVRLHDYRSRKLLYKRTFNQAALCLCLVPASLDPSGRTLLVGFADGMLRCLLRCADDWKLAAACKPHKGAIRVVALSPDNKLLVTASEDSTLFFFRVAGATKLQPLCCTSLHGPVTCLSWAHDSATVLVGCRNGDIVELAAPPTNIDTSSSFLQQLPTRFYDFRRPQPPLQPPTPTDIGEAAADADPNSELLSPGAGTAPASTPHGDDAAAQALTEDEGGYPVICLMHVPGSRDGRFYVTLAGAAAGQVYECHIDSEDVLASHASLEAPTSLLKYTASQRFLLSGSADGRVRVMPAAAHHSTFPSGRFWEAALHDSQSGAVTGAATSFDDAYLLSVAHDGTFSVQDVLLDGVEAQDGDLEALPSSALDLTAEVPDTTDPHSYTIEEALQKTGEDQMRAAAEAKKLTLREELDQIRRDFEALLAENDARPPAERLPAAEFEIDVGLRALMEEENQRKEEIARMELAWEGEKQKVALAKLKKRFLDHLEVERIKLTALKSGQCVTSFRTARLPDSLIREIKDVKSRIDTSANAQYKYDAYSPTKTRNMAGGSPFGPASGRMGSMANPSEGLSRMASLANLDEKQVSKQEQRRLARKKREAEWAAFKATKPDDSFENPADADAIDEAERNMGDFKLKSDPSYVVPEAQRVNTQSKRRQMLLLEEAMYRMKMEFNKRFLALRDVKKRVCSEIGQRNVRLREVNAVVGIAEEPFQPVLGPEETPEAREVVTEADLQAFAAKQQQAAKNSLGSGFASGATDAPTAPAVKLSTKAAAGAAGKASSGKENAESLEAAQKRVMASMAMSDLERAEQQLLVKRAEYERQRLLGEVADMAQAFDGALAALRRDKFILEADLKQAEIKRLVLYQELTLLKDSEKREVALNSKLAGKMEEVGEVVARLEEAQDKLAEKTDELRMLVEKKQMIVTEFDGLVEESHPQREALAKTFNRKIKRAKKKVTGTGPEADSESESESEDEAYDEADLDFDDEEEEACPPGCDQSLYDKVCDLREQRLDEEDRISEVNKAIELLKKEKETISKKQKVIDSVLKAINDEIIEFQKEKQGKLNEIDVTVTLRLHQIEFLEAGQLPEDLSQALVFSDRELARLQKRIQELGGEKGDLRQAQQELKREHIQLLRDLRTKQQKVAELEARAVDVQMLKFGQIIDLDVLDRVGSTKGAEDLRQQLKQQEAQQAKELTEWDNKVKARTDELAALTRENTSCLTAVANLTRVQKSLETSLATTQTKLFSDPIAQRRREVAERDELVRLVNAQARELEGLKAQVYALRSKGSPVHLY</sequence>
<dbReference type="Pfam" id="PF23184">
    <property type="entry name" value="WD40_CFAP43"/>
    <property type="match status" value="1"/>
</dbReference>
<feature type="coiled-coil region" evidence="9">
    <location>
        <begin position="1220"/>
        <end position="1277"/>
    </location>
</feature>
<comment type="caution">
    <text evidence="13">The sequence shown here is derived from an EMBL/GenBank/DDBJ whole genome shotgun (WGS) entry which is preliminary data.</text>
</comment>
<gene>
    <name evidence="13" type="ORF">WJX72_008037</name>
</gene>
<dbReference type="Gene3D" id="2.130.10.10">
    <property type="entry name" value="YVTN repeat-like/Quinoprotein amine dehydrogenase"/>
    <property type="match status" value="3"/>
</dbReference>
<evidence type="ECO:0000256" key="7">
    <source>
        <dbReference type="ARBA" id="ARBA00023273"/>
    </source>
</evidence>
<keyword evidence="14" id="KW-1185">Reference proteome</keyword>
<evidence type="ECO:0000313" key="14">
    <source>
        <dbReference type="Proteomes" id="UP001489004"/>
    </source>
</evidence>
<dbReference type="SUPFAM" id="SSF50978">
    <property type="entry name" value="WD40 repeat-like"/>
    <property type="match status" value="2"/>
</dbReference>
<evidence type="ECO:0008006" key="15">
    <source>
        <dbReference type="Google" id="ProtNLM"/>
    </source>
</evidence>
<feature type="domain" description="Cfap43 second beta-propeller" evidence="11">
    <location>
        <begin position="407"/>
        <end position="568"/>
    </location>
</feature>
<dbReference type="EMBL" id="JALJOR010000009">
    <property type="protein sequence ID" value="KAK9811669.1"/>
    <property type="molecule type" value="Genomic_DNA"/>
</dbReference>
<evidence type="ECO:0000256" key="5">
    <source>
        <dbReference type="ARBA" id="ARBA00023054"/>
    </source>
</evidence>
<feature type="coiled-coil region" evidence="9">
    <location>
        <begin position="818"/>
        <end position="886"/>
    </location>
</feature>
<keyword evidence="4" id="KW-0677">Repeat</keyword>
<dbReference type="SMART" id="SM00320">
    <property type="entry name" value="WD40"/>
    <property type="match status" value="8"/>
</dbReference>
<dbReference type="InterPro" id="IPR001680">
    <property type="entry name" value="WD40_rpt"/>
</dbReference>
<dbReference type="PROSITE" id="PS50082">
    <property type="entry name" value="WD_REPEATS_2"/>
    <property type="match status" value="2"/>
</dbReference>
<name>A0AAW1PU70_9CHLO</name>
<reference evidence="13 14" key="1">
    <citation type="journal article" date="2024" name="Nat. Commun.">
        <title>Phylogenomics reveals the evolutionary origins of lichenization in chlorophyte algae.</title>
        <authorList>
            <person name="Puginier C."/>
            <person name="Libourel C."/>
            <person name="Otte J."/>
            <person name="Skaloud P."/>
            <person name="Haon M."/>
            <person name="Grisel S."/>
            <person name="Petersen M."/>
            <person name="Berrin J.G."/>
            <person name="Delaux P.M."/>
            <person name="Dal Grande F."/>
            <person name="Keller J."/>
        </authorList>
    </citation>
    <scope>NUCLEOTIDE SEQUENCE [LARGE SCALE GENOMIC DNA]</scope>
    <source>
        <strain evidence="13 14">SAG 2043</strain>
    </source>
</reference>
<evidence type="ECO:0000256" key="10">
    <source>
        <dbReference type="SAM" id="MobiDB-lite"/>
    </source>
</evidence>
<evidence type="ECO:0000256" key="6">
    <source>
        <dbReference type="ARBA" id="ARBA00023212"/>
    </source>
</evidence>
<dbReference type="InterPro" id="IPR055439">
    <property type="entry name" value="Beta-prop_EML_1st"/>
</dbReference>
<organism evidence="13 14">
    <name type="scientific">[Myrmecia] bisecta</name>
    <dbReference type="NCBI Taxonomy" id="41462"/>
    <lineage>
        <taxon>Eukaryota</taxon>
        <taxon>Viridiplantae</taxon>
        <taxon>Chlorophyta</taxon>
        <taxon>core chlorophytes</taxon>
        <taxon>Trebouxiophyceae</taxon>
        <taxon>Trebouxiales</taxon>
        <taxon>Trebouxiaceae</taxon>
        <taxon>Myrmecia</taxon>
    </lineage>
</organism>
<evidence type="ECO:0000256" key="3">
    <source>
        <dbReference type="ARBA" id="ARBA00022574"/>
    </source>
</evidence>
<protein>
    <recommendedName>
        <fullName evidence="15">Cilia- and flagella-associated protein 44</fullName>
    </recommendedName>
</protein>
<feature type="domain" description="EML-like first beta-propeller" evidence="12">
    <location>
        <begin position="100"/>
        <end position="330"/>
    </location>
</feature>
<evidence type="ECO:0000259" key="11">
    <source>
        <dbReference type="Pfam" id="PF23184"/>
    </source>
</evidence>
<dbReference type="InterPro" id="IPR056297">
    <property type="entry name" value="Beta-prop_Cfap43_2nd"/>
</dbReference>
<feature type="compositionally biased region" description="Basic and acidic residues" evidence="10">
    <location>
        <begin position="9"/>
        <end position="20"/>
    </location>
</feature>
<feature type="compositionally biased region" description="Pro residues" evidence="10">
    <location>
        <begin position="587"/>
        <end position="596"/>
    </location>
</feature>
<dbReference type="PANTHER" id="PTHR14885:SF3">
    <property type="entry name" value="CILIA- AND FLAGELLA-ASSOCIATED PROTEIN 44"/>
    <property type="match status" value="1"/>
</dbReference>
<comment type="subcellular location">
    <subcellularLocation>
        <location evidence="1">Cytoplasm</location>
        <location evidence="1">Cytoskeleton</location>
        <location evidence="1">Cilium axoneme</location>
    </subcellularLocation>
</comment>
<proteinExistence type="predicted"/>
<dbReference type="InterPro" id="IPR015943">
    <property type="entry name" value="WD40/YVTN_repeat-like_dom_sf"/>
</dbReference>
<feature type="region of interest" description="Disordered" evidence="10">
    <location>
        <begin position="1"/>
        <end position="28"/>
    </location>
</feature>
<dbReference type="Pfam" id="PF23409">
    <property type="entry name" value="Beta-prop_EML"/>
    <property type="match status" value="1"/>
</dbReference>
<feature type="repeat" description="WD" evidence="8">
    <location>
        <begin position="291"/>
        <end position="332"/>
    </location>
</feature>
<dbReference type="Pfam" id="PF25828">
    <property type="entry name" value="CC_Cfap43"/>
    <property type="match status" value="2"/>
</dbReference>
<keyword evidence="2" id="KW-0963">Cytoplasm</keyword>
<keyword evidence="5 9" id="KW-0175">Coiled coil</keyword>
<evidence type="ECO:0000256" key="2">
    <source>
        <dbReference type="ARBA" id="ARBA00022490"/>
    </source>
</evidence>
<keyword evidence="6" id="KW-0206">Cytoskeleton</keyword>
<keyword evidence="7" id="KW-0966">Cell projection</keyword>
<evidence type="ECO:0000256" key="1">
    <source>
        <dbReference type="ARBA" id="ARBA00004430"/>
    </source>
</evidence>
<dbReference type="PANTHER" id="PTHR14885">
    <property type="entry name" value="CILIA- AND FLAGELLA-ASSOCIATED PROTEIN 43-RELATED"/>
    <property type="match status" value="1"/>
</dbReference>
<evidence type="ECO:0000256" key="8">
    <source>
        <dbReference type="PROSITE-ProRule" id="PRU00221"/>
    </source>
</evidence>
<evidence type="ECO:0000313" key="13">
    <source>
        <dbReference type="EMBL" id="KAK9811669.1"/>
    </source>
</evidence>
<dbReference type="GO" id="GO:0005930">
    <property type="term" value="C:axoneme"/>
    <property type="evidence" value="ECO:0007669"/>
    <property type="project" value="UniProtKB-SubCell"/>
</dbReference>
<evidence type="ECO:0000259" key="12">
    <source>
        <dbReference type="Pfam" id="PF23409"/>
    </source>
</evidence>
<feature type="region of interest" description="Disordered" evidence="10">
    <location>
        <begin position="1370"/>
        <end position="1395"/>
    </location>
</feature>
<evidence type="ECO:0000256" key="9">
    <source>
        <dbReference type="SAM" id="Coils"/>
    </source>
</evidence>
<feature type="coiled-coil region" evidence="9">
    <location>
        <begin position="1306"/>
        <end position="1336"/>
    </location>
</feature>
<feature type="compositionally biased region" description="Acidic residues" evidence="10">
    <location>
        <begin position="1380"/>
        <end position="1395"/>
    </location>
</feature>
<dbReference type="Proteomes" id="UP001489004">
    <property type="component" value="Unassembled WGS sequence"/>
</dbReference>